<feature type="compositionally biased region" description="Polar residues" evidence="1">
    <location>
        <begin position="73"/>
        <end position="94"/>
    </location>
</feature>
<feature type="region of interest" description="Disordered" evidence="1">
    <location>
        <begin position="651"/>
        <end position="682"/>
    </location>
</feature>
<accession>A0A6A6SHL0</accession>
<sequence>MAKNQKHVFNTGKPKKKGAKNDGARKKRATPIPSSSSSTANNDEINTADSTNSPVTPTSDSLSAFAVDYDEVTSASSHGQSLNRSANNDSNDMETSLDLADENAVVLGSCTTRTASNQSNSTEGSPRAHREPEYPHLPAQFTGAVAESATTGEATMQVPLIVITEHADAEVTESQHGCTATSAVNGDDANLEVQPPSIEAKVDHGVDDTAASEPDDREAETFEAAPLLNGKAVEENNDIEENKVMKKNYVMEEKKVVEDNKVMEETEVIPKHNVSAKNDVDTGHKISTVDNVNAGSMNPSSSHGPFVQEHAHQVQDNGSDNSTTDKSKEPVSHNSLVSTVANALEVIACEAGDLPGAMAGFAHQETLSDDEEEIGENGGGHVNVLKMIACKAGDLPEAMASFAHQEAPSDDDEFQVKEDVDSSEEIRAATAVSDHLEKSSRHQSEPRTSAAGSSSSKMPILEEENESTFKSVCAFGGAGQSATNDIGKVPIEEGRTSQVVVHIPEGSDRSASGSTLYLLGPVVRSHDDEQACGLSGMQVSQKMDSQLVKKGPASTLDETHPHDVKAVVPKVAVEPAKSQRTSAKMEFTGNKESFAESTDIPYADVKPATKPKASVSFTPDVQKAPRAVTDANVPVKTPLVRIGSKLRIPSYARSTTASENRSAKATKERSTPATLGLGKSTIASPRVSSNSSLAALGEIHKTSISSPKPSSELACASSPLTSHTTTMPKTSASFRKRMMASTLRASNSNASLRVWGISVARLLQVRVKGRPRLKSLMPSVRVPLSSPEIRS</sequence>
<gene>
    <name evidence="2" type="ORF">K491DRAFT_784850</name>
</gene>
<feature type="compositionally biased region" description="Polar residues" evidence="1">
    <location>
        <begin position="446"/>
        <end position="457"/>
    </location>
</feature>
<feature type="compositionally biased region" description="Polar residues" evidence="1">
    <location>
        <begin position="293"/>
        <end position="303"/>
    </location>
</feature>
<feature type="region of interest" description="Disordered" evidence="1">
    <location>
        <begin position="1"/>
        <end position="134"/>
    </location>
</feature>
<reference evidence="2" key="1">
    <citation type="journal article" date="2020" name="Stud. Mycol.">
        <title>101 Dothideomycetes genomes: a test case for predicting lifestyles and emergence of pathogens.</title>
        <authorList>
            <person name="Haridas S."/>
            <person name="Albert R."/>
            <person name="Binder M."/>
            <person name="Bloem J."/>
            <person name="Labutti K."/>
            <person name="Salamov A."/>
            <person name="Andreopoulos B."/>
            <person name="Baker S."/>
            <person name="Barry K."/>
            <person name="Bills G."/>
            <person name="Bluhm B."/>
            <person name="Cannon C."/>
            <person name="Castanera R."/>
            <person name="Culley D."/>
            <person name="Daum C."/>
            <person name="Ezra D."/>
            <person name="Gonzalez J."/>
            <person name="Henrissat B."/>
            <person name="Kuo A."/>
            <person name="Liang C."/>
            <person name="Lipzen A."/>
            <person name="Lutzoni F."/>
            <person name="Magnuson J."/>
            <person name="Mondo S."/>
            <person name="Nolan M."/>
            <person name="Ohm R."/>
            <person name="Pangilinan J."/>
            <person name="Park H.-J."/>
            <person name="Ramirez L."/>
            <person name="Alfaro M."/>
            <person name="Sun H."/>
            <person name="Tritt A."/>
            <person name="Yoshinaga Y."/>
            <person name="Zwiers L.-H."/>
            <person name="Turgeon B."/>
            <person name="Goodwin S."/>
            <person name="Spatafora J."/>
            <person name="Crous P."/>
            <person name="Grigoriev I."/>
        </authorList>
    </citation>
    <scope>NUCLEOTIDE SEQUENCE</scope>
    <source>
        <strain evidence="2">CBS 122681</strain>
    </source>
</reference>
<organism evidence="2 3">
    <name type="scientific">Lophiostoma macrostomum CBS 122681</name>
    <dbReference type="NCBI Taxonomy" id="1314788"/>
    <lineage>
        <taxon>Eukaryota</taxon>
        <taxon>Fungi</taxon>
        <taxon>Dikarya</taxon>
        <taxon>Ascomycota</taxon>
        <taxon>Pezizomycotina</taxon>
        <taxon>Dothideomycetes</taxon>
        <taxon>Pleosporomycetidae</taxon>
        <taxon>Pleosporales</taxon>
        <taxon>Lophiostomataceae</taxon>
        <taxon>Lophiostoma</taxon>
    </lineage>
</organism>
<feature type="compositionally biased region" description="Basic and acidic residues" evidence="1">
    <location>
        <begin position="434"/>
        <end position="445"/>
    </location>
</feature>
<feature type="compositionally biased region" description="Polar residues" evidence="1">
    <location>
        <begin position="718"/>
        <end position="728"/>
    </location>
</feature>
<feature type="region of interest" description="Disordered" evidence="1">
    <location>
        <begin position="404"/>
        <end position="463"/>
    </location>
</feature>
<evidence type="ECO:0000256" key="1">
    <source>
        <dbReference type="SAM" id="MobiDB-lite"/>
    </source>
</evidence>
<evidence type="ECO:0000313" key="2">
    <source>
        <dbReference type="EMBL" id="KAF2647249.1"/>
    </source>
</evidence>
<name>A0A6A6SHL0_9PLEO</name>
<dbReference type="Proteomes" id="UP000799324">
    <property type="component" value="Unassembled WGS sequence"/>
</dbReference>
<dbReference type="EMBL" id="MU004650">
    <property type="protein sequence ID" value="KAF2647249.1"/>
    <property type="molecule type" value="Genomic_DNA"/>
</dbReference>
<proteinExistence type="predicted"/>
<feature type="region of interest" description="Disordered" evidence="1">
    <location>
        <begin position="706"/>
        <end position="728"/>
    </location>
</feature>
<evidence type="ECO:0000313" key="3">
    <source>
        <dbReference type="Proteomes" id="UP000799324"/>
    </source>
</evidence>
<feature type="compositionally biased region" description="Polar residues" evidence="1">
    <location>
        <begin position="109"/>
        <end position="124"/>
    </location>
</feature>
<feature type="compositionally biased region" description="Polar residues" evidence="1">
    <location>
        <begin position="39"/>
        <end position="62"/>
    </location>
</feature>
<feature type="compositionally biased region" description="Basic and acidic residues" evidence="1">
    <location>
        <begin position="661"/>
        <end position="670"/>
    </location>
</feature>
<feature type="region of interest" description="Disordered" evidence="1">
    <location>
        <begin position="198"/>
        <end position="219"/>
    </location>
</feature>
<feature type="compositionally biased region" description="Basic and acidic residues" evidence="1">
    <location>
        <begin position="414"/>
        <end position="427"/>
    </location>
</feature>
<protein>
    <submittedName>
        <fullName evidence="2">Uncharacterized protein</fullName>
    </submittedName>
</protein>
<dbReference type="AlphaFoldDB" id="A0A6A6SHL0"/>
<keyword evidence="3" id="KW-1185">Reference proteome</keyword>
<feature type="region of interest" description="Disordered" evidence="1">
    <location>
        <begin position="293"/>
        <end position="333"/>
    </location>
</feature>